<dbReference type="OMA" id="HYLTWVY"/>
<dbReference type="Pfam" id="PF00172">
    <property type="entry name" value="Zn_clus"/>
    <property type="match status" value="1"/>
</dbReference>
<dbReference type="Gene3D" id="4.10.240.10">
    <property type="entry name" value="Zn(2)-C6 fungal-type DNA-binding domain"/>
    <property type="match status" value="1"/>
</dbReference>
<dbReference type="SMART" id="SM00066">
    <property type="entry name" value="GAL4"/>
    <property type="match status" value="1"/>
</dbReference>
<proteinExistence type="predicted"/>
<dbReference type="PROSITE" id="PS50048">
    <property type="entry name" value="ZN2_CY6_FUNGAL_2"/>
    <property type="match status" value="1"/>
</dbReference>
<dbReference type="GO" id="GO:0000981">
    <property type="term" value="F:DNA-binding transcription factor activity, RNA polymerase II-specific"/>
    <property type="evidence" value="ECO:0007669"/>
    <property type="project" value="InterPro"/>
</dbReference>
<feature type="compositionally biased region" description="Polar residues" evidence="3">
    <location>
        <begin position="81"/>
        <end position="100"/>
    </location>
</feature>
<evidence type="ECO:0000256" key="2">
    <source>
        <dbReference type="ARBA" id="ARBA00023242"/>
    </source>
</evidence>
<dbReference type="GO" id="GO:0000976">
    <property type="term" value="F:transcription cis-regulatory region binding"/>
    <property type="evidence" value="ECO:0007669"/>
    <property type="project" value="TreeGrafter"/>
</dbReference>
<dbReference type="GO" id="GO:0045944">
    <property type="term" value="P:positive regulation of transcription by RNA polymerase II"/>
    <property type="evidence" value="ECO:0007669"/>
    <property type="project" value="TreeGrafter"/>
</dbReference>
<dbReference type="InterPro" id="IPR021858">
    <property type="entry name" value="Fun_TF"/>
</dbReference>
<dbReference type="InterPro" id="IPR036864">
    <property type="entry name" value="Zn2-C6_fun-type_DNA-bd_sf"/>
</dbReference>
<dbReference type="VEuPathDB" id="FungiDB:FOC1_g10000443"/>
<dbReference type="EMBL" id="KB731250">
    <property type="protein sequence ID" value="ENH63427.1"/>
    <property type="molecule type" value="Genomic_DNA"/>
</dbReference>
<accession>N4TVZ7</accession>
<evidence type="ECO:0000256" key="1">
    <source>
        <dbReference type="ARBA" id="ARBA00004123"/>
    </source>
</evidence>
<evidence type="ECO:0000259" key="4">
    <source>
        <dbReference type="PROSITE" id="PS50048"/>
    </source>
</evidence>
<evidence type="ECO:0000256" key="3">
    <source>
        <dbReference type="SAM" id="MobiDB-lite"/>
    </source>
</evidence>
<keyword evidence="2" id="KW-0539">Nucleus</keyword>
<dbReference type="HOGENOM" id="CLU_054230_0_0_1"/>
<dbReference type="CDD" id="cd00067">
    <property type="entry name" value="GAL4"/>
    <property type="match status" value="1"/>
</dbReference>
<sequence length="419" mass="47426">MPTKVKGPFTLPHATRQVLTSPIYLTGCRNCSRRRINCDRTLPHCRKCVRDNLECYGIDGTFRWMAEPINRRKRADRTRRASPNTTTSTESQLVCANDDSSPAPPSPYPEQPLYQPEHWVTNFFAEQIAPWMCPVLQADNECKMHLLPLAMSSPLVFDAVAAAAYHRLAYYGNPKFAAKAEHYKASAIRGLITSARSVCTLSASSSDQLFAAATLLILMYDEMIAAQDTFITLARIIGNMRKFVNFSSLGGSEKLQRYLTEQFGFLTIFSLPHTDDDTATEQFKEAFDFVDEFAESCARDKHNPPFLAECFRTILTVWHGQKHNPGLNVNLVMADFKSEIESTTDISVFDHYLTWVYFMSSAASPNASLRNFFRDRLHKHTTTFGWKNVAMMHAFLGELEGAGVAWPERLQSHKKYICA</sequence>
<gene>
    <name evidence="5" type="ORF">FOC1_g10000443</name>
</gene>
<comment type="subcellular location">
    <subcellularLocation>
        <location evidence="1">Nucleus</location>
    </subcellularLocation>
</comment>
<dbReference type="GO" id="GO:0005634">
    <property type="term" value="C:nucleus"/>
    <property type="evidence" value="ECO:0007669"/>
    <property type="project" value="UniProtKB-SubCell"/>
</dbReference>
<evidence type="ECO:0000313" key="5">
    <source>
        <dbReference type="EMBL" id="ENH63427.1"/>
    </source>
</evidence>
<dbReference type="AlphaFoldDB" id="N4TVZ7"/>
<dbReference type="InterPro" id="IPR001138">
    <property type="entry name" value="Zn2Cys6_DnaBD"/>
</dbReference>
<evidence type="ECO:0000313" key="6">
    <source>
        <dbReference type="Proteomes" id="UP000016928"/>
    </source>
</evidence>
<reference evidence="6" key="1">
    <citation type="submission" date="2012-09" db="EMBL/GenBank/DDBJ databases">
        <title>Genome sequencing and comparative transcriptomics of race 1 and race 4 of banana pathogen: Fusarium oxysporum f. sp. cubense.</title>
        <authorList>
            <person name="Fang X."/>
            <person name="Huang J."/>
        </authorList>
    </citation>
    <scope>NUCLEOTIDE SEQUENCE [LARGE SCALE GENOMIC DNA]</scope>
    <source>
        <strain evidence="6">race 1</strain>
    </source>
</reference>
<feature type="region of interest" description="Disordered" evidence="3">
    <location>
        <begin position="72"/>
        <end position="111"/>
    </location>
</feature>
<dbReference type="SUPFAM" id="SSF57701">
    <property type="entry name" value="Zn2/Cys6 DNA-binding domain"/>
    <property type="match status" value="1"/>
</dbReference>
<dbReference type="PANTHER" id="PTHR37534:SF7">
    <property type="entry name" value="TRANSCRIPTIONAL ACTIVATOR PROTEIN UGA3"/>
    <property type="match status" value="1"/>
</dbReference>
<dbReference type="PROSITE" id="PS00463">
    <property type="entry name" value="ZN2_CY6_FUNGAL_1"/>
    <property type="match status" value="1"/>
</dbReference>
<reference evidence="6" key="2">
    <citation type="journal article" date="2014" name="PLoS ONE">
        <title>Genome and Transcriptome Analysis of the Fungal Pathogen Fusarium oxysporum f. sp. cubense Causing Banana Vascular Wilt Disease.</title>
        <authorList>
            <person name="Guo L."/>
            <person name="Han L."/>
            <person name="Yang L."/>
            <person name="Zeng H."/>
            <person name="Fan D."/>
            <person name="Zhu Y."/>
            <person name="Feng Y."/>
            <person name="Wang G."/>
            <person name="Peng C."/>
            <person name="Jiang X."/>
            <person name="Zhou D."/>
            <person name="Ni P."/>
            <person name="Liang C."/>
            <person name="Liu L."/>
            <person name="Wang J."/>
            <person name="Mao C."/>
            <person name="Fang X."/>
            <person name="Peng M."/>
            <person name="Huang J."/>
        </authorList>
    </citation>
    <scope>NUCLEOTIDE SEQUENCE [LARGE SCALE GENOMIC DNA]</scope>
    <source>
        <strain evidence="6">race 1</strain>
    </source>
</reference>
<dbReference type="OrthoDB" id="5059901at2759"/>
<dbReference type="Proteomes" id="UP000016928">
    <property type="component" value="Unassembled WGS sequence"/>
</dbReference>
<dbReference type="PANTHER" id="PTHR37534">
    <property type="entry name" value="TRANSCRIPTIONAL ACTIVATOR PROTEIN UGA3"/>
    <property type="match status" value="1"/>
</dbReference>
<dbReference type="Pfam" id="PF11951">
    <property type="entry name" value="Fungal_trans_2"/>
    <property type="match status" value="1"/>
</dbReference>
<dbReference type="GO" id="GO:0008270">
    <property type="term" value="F:zinc ion binding"/>
    <property type="evidence" value="ECO:0007669"/>
    <property type="project" value="InterPro"/>
</dbReference>
<feature type="domain" description="Zn(2)-C6 fungal-type" evidence="4">
    <location>
        <begin position="27"/>
        <end position="55"/>
    </location>
</feature>
<name>N4TVZ7_FUSC1</name>
<organism evidence="5 6">
    <name type="scientific">Fusarium oxysporum f. sp. cubense (strain race 1)</name>
    <name type="common">Panama disease fungus</name>
    <dbReference type="NCBI Taxonomy" id="1229664"/>
    <lineage>
        <taxon>Eukaryota</taxon>
        <taxon>Fungi</taxon>
        <taxon>Dikarya</taxon>
        <taxon>Ascomycota</taxon>
        <taxon>Pezizomycotina</taxon>
        <taxon>Sordariomycetes</taxon>
        <taxon>Hypocreomycetidae</taxon>
        <taxon>Hypocreales</taxon>
        <taxon>Nectriaceae</taxon>
        <taxon>Fusarium</taxon>
        <taxon>Fusarium oxysporum species complex</taxon>
    </lineage>
</organism>
<dbReference type="STRING" id="1229664.N4TVZ7"/>
<protein>
    <recommendedName>
        <fullName evidence="4">Zn(2)-C6 fungal-type domain-containing protein</fullName>
    </recommendedName>
</protein>